<dbReference type="PANTHER" id="PTHR12483">
    <property type="entry name" value="SOLUTE CARRIER FAMILY 31 COPPER TRANSPORTERS"/>
    <property type="match status" value="1"/>
</dbReference>
<feature type="transmembrane region" description="Helical" evidence="5">
    <location>
        <begin position="28"/>
        <end position="54"/>
    </location>
</feature>
<dbReference type="PANTHER" id="PTHR12483:SF27">
    <property type="entry name" value="COPPER TRANSPORT PROTEIN CTR1"/>
    <property type="match status" value="1"/>
</dbReference>
<sequence>MVMNMDGAMSLTSANMVPYLHFSPGDTVWFLGWVPESAGAMVGTCIGLFMLALVERWLAAIRATAERNWPIRQIVPHPRNTPPFIFSHDVPRGILHAGQSALGFAFMLVVMTYQAAFLISIVVGLGVGEMIFGRHVGAASAH</sequence>
<gene>
    <name evidence="6" type="ORF">CPB84DRAFT_1941858</name>
</gene>
<keyword evidence="2 5" id="KW-0812">Transmembrane</keyword>
<dbReference type="OrthoDB" id="73901at2759"/>
<dbReference type="GO" id="GO:0005886">
    <property type="term" value="C:plasma membrane"/>
    <property type="evidence" value="ECO:0007669"/>
    <property type="project" value="TreeGrafter"/>
</dbReference>
<evidence type="ECO:0000256" key="3">
    <source>
        <dbReference type="ARBA" id="ARBA00022989"/>
    </source>
</evidence>
<evidence type="ECO:0000256" key="5">
    <source>
        <dbReference type="RuleBase" id="RU367022"/>
    </source>
</evidence>
<dbReference type="Proteomes" id="UP000724874">
    <property type="component" value="Unassembled WGS sequence"/>
</dbReference>
<dbReference type="GO" id="GO:0005375">
    <property type="term" value="F:copper ion transmembrane transporter activity"/>
    <property type="evidence" value="ECO:0007669"/>
    <property type="project" value="UniProtKB-UniRule"/>
</dbReference>
<keyword evidence="5" id="KW-0187">Copper transport</keyword>
<evidence type="ECO:0000256" key="1">
    <source>
        <dbReference type="ARBA" id="ARBA00004141"/>
    </source>
</evidence>
<reference evidence="6" key="1">
    <citation type="submission" date="2020-11" db="EMBL/GenBank/DDBJ databases">
        <authorList>
            <consortium name="DOE Joint Genome Institute"/>
            <person name="Ahrendt S."/>
            <person name="Riley R."/>
            <person name="Andreopoulos W."/>
            <person name="LaButti K."/>
            <person name="Pangilinan J."/>
            <person name="Ruiz-duenas F.J."/>
            <person name="Barrasa J.M."/>
            <person name="Sanchez-Garcia M."/>
            <person name="Camarero S."/>
            <person name="Miyauchi S."/>
            <person name="Serrano A."/>
            <person name="Linde D."/>
            <person name="Babiker R."/>
            <person name="Drula E."/>
            <person name="Ayuso-Fernandez I."/>
            <person name="Pacheco R."/>
            <person name="Padilla G."/>
            <person name="Ferreira P."/>
            <person name="Barriuso J."/>
            <person name="Kellner H."/>
            <person name="Castanera R."/>
            <person name="Alfaro M."/>
            <person name="Ramirez L."/>
            <person name="Pisabarro A.G."/>
            <person name="Kuo A."/>
            <person name="Tritt A."/>
            <person name="Lipzen A."/>
            <person name="He G."/>
            <person name="Yan M."/>
            <person name="Ng V."/>
            <person name="Cullen D."/>
            <person name="Martin F."/>
            <person name="Rosso M.-N."/>
            <person name="Henrissat B."/>
            <person name="Hibbett D."/>
            <person name="Martinez A.T."/>
            <person name="Grigoriev I.V."/>
        </authorList>
    </citation>
    <scope>NUCLEOTIDE SEQUENCE</scope>
    <source>
        <strain evidence="6">AH 44721</strain>
    </source>
</reference>
<dbReference type="EMBL" id="JADNYJ010000079">
    <property type="protein sequence ID" value="KAF8889554.1"/>
    <property type="molecule type" value="Genomic_DNA"/>
</dbReference>
<comment type="subcellular location">
    <subcellularLocation>
        <location evidence="1 5">Membrane</location>
        <topology evidence="1 5">Multi-pass membrane protein</topology>
    </subcellularLocation>
</comment>
<organism evidence="6 7">
    <name type="scientific">Gymnopilus junonius</name>
    <name type="common">Spectacular rustgill mushroom</name>
    <name type="synonym">Gymnopilus spectabilis subsp. junonius</name>
    <dbReference type="NCBI Taxonomy" id="109634"/>
    <lineage>
        <taxon>Eukaryota</taxon>
        <taxon>Fungi</taxon>
        <taxon>Dikarya</taxon>
        <taxon>Basidiomycota</taxon>
        <taxon>Agaricomycotina</taxon>
        <taxon>Agaricomycetes</taxon>
        <taxon>Agaricomycetidae</taxon>
        <taxon>Agaricales</taxon>
        <taxon>Agaricineae</taxon>
        <taxon>Hymenogastraceae</taxon>
        <taxon>Gymnopilus</taxon>
    </lineage>
</organism>
<keyword evidence="7" id="KW-1185">Reference proteome</keyword>
<evidence type="ECO:0000256" key="2">
    <source>
        <dbReference type="ARBA" id="ARBA00022692"/>
    </source>
</evidence>
<comment type="similarity">
    <text evidence="5">Belongs to the copper transporter (Ctr) (TC 1.A.56) family. SLC31A subfamily.</text>
</comment>
<feature type="transmembrane region" description="Helical" evidence="5">
    <location>
        <begin position="101"/>
        <end position="127"/>
    </location>
</feature>
<evidence type="ECO:0000256" key="4">
    <source>
        <dbReference type="ARBA" id="ARBA00023136"/>
    </source>
</evidence>
<keyword evidence="5" id="KW-0406">Ion transport</keyword>
<evidence type="ECO:0000313" key="6">
    <source>
        <dbReference type="EMBL" id="KAF8889554.1"/>
    </source>
</evidence>
<dbReference type="Pfam" id="PF04145">
    <property type="entry name" value="Ctr"/>
    <property type="match status" value="1"/>
</dbReference>
<proteinExistence type="inferred from homology"/>
<comment type="caution">
    <text evidence="6">The sequence shown here is derived from an EMBL/GenBank/DDBJ whole genome shotgun (WGS) entry which is preliminary data.</text>
</comment>
<evidence type="ECO:0000313" key="7">
    <source>
        <dbReference type="Proteomes" id="UP000724874"/>
    </source>
</evidence>
<dbReference type="InterPro" id="IPR007274">
    <property type="entry name" value="Cop_transporter"/>
</dbReference>
<keyword evidence="5" id="KW-0186">Copper</keyword>
<accession>A0A9P5NJX4</accession>
<dbReference type="AlphaFoldDB" id="A0A9P5NJX4"/>
<name>A0A9P5NJX4_GYMJU</name>
<keyword evidence="3 5" id="KW-1133">Transmembrane helix</keyword>
<keyword evidence="5" id="KW-0813">Transport</keyword>
<protein>
    <recommendedName>
        <fullName evidence="5">Copper transport protein</fullName>
    </recommendedName>
</protein>
<keyword evidence="4 5" id="KW-0472">Membrane</keyword>